<dbReference type="EMBL" id="JAUCMX010000025">
    <property type="protein sequence ID" value="KAK3510846.1"/>
    <property type="molecule type" value="Genomic_DNA"/>
</dbReference>
<keyword evidence="1" id="KW-1133">Transmembrane helix</keyword>
<comment type="caution">
    <text evidence="2">The sequence shown here is derived from an EMBL/GenBank/DDBJ whole genome shotgun (WGS) entry which is preliminary data.</text>
</comment>
<evidence type="ECO:0000256" key="1">
    <source>
        <dbReference type="SAM" id="Phobius"/>
    </source>
</evidence>
<organism evidence="2 3">
    <name type="scientific">Hemibagrus guttatus</name>
    <dbReference type="NCBI Taxonomy" id="175788"/>
    <lineage>
        <taxon>Eukaryota</taxon>
        <taxon>Metazoa</taxon>
        <taxon>Chordata</taxon>
        <taxon>Craniata</taxon>
        <taxon>Vertebrata</taxon>
        <taxon>Euteleostomi</taxon>
        <taxon>Actinopterygii</taxon>
        <taxon>Neopterygii</taxon>
        <taxon>Teleostei</taxon>
        <taxon>Ostariophysi</taxon>
        <taxon>Siluriformes</taxon>
        <taxon>Bagridae</taxon>
        <taxon>Hemibagrus</taxon>
    </lineage>
</organism>
<proteinExistence type="predicted"/>
<dbReference type="Proteomes" id="UP001274896">
    <property type="component" value="Unassembled WGS sequence"/>
</dbReference>
<keyword evidence="1" id="KW-0472">Membrane</keyword>
<sequence length="53" mass="6096">MHNRAATSTWSKPCMCFTLTAPESAVCFLVAIYFFIRKDRLQMSKCSHRIAPE</sequence>
<protein>
    <submittedName>
        <fullName evidence="2">Uncharacterized protein</fullName>
    </submittedName>
</protein>
<evidence type="ECO:0000313" key="2">
    <source>
        <dbReference type="EMBL" id="KAK3510846.1"/>
    </source>
</evidence>
<gene>
    <name evidence="2" type="ORF">QTP70_022790</name>
</gene>
<name>A0AAE0PZ71_9TELE</name>
<dbReference type="AlphaFoldDB" id="A0AAE0PZ71"/>
<reference evidence="2" key="1">
    <citation type="submission" date="2023-06" db="EMBL/GenBank/DDBJ databases">
        <title>Male Hemibagrus guttatus genome.</title>
        <authorList>
            <person name="Bian C."/>
        </authorList>
    </citation>
    <scope>NUCLEOTIDE SEQUENCE</scope>
    <source>
        <strain evidence="2">Male_cb2023</strain>
        <tissue evidence="2">Muscle</tissue>
    </source>
</reference>
<accession>A0AAE0PZ71</accession>
<keyword evidence="1" id="KW-0812">Transmembrane</keyword>
<evidence type="ECO:0000313" key="3">
    <source>
        <dbReference type="Proteomes" id="UP001274896"/>
    </source>
</evidence>
<feature type="transmembrane region" description="Helical" evidence="1">
    <location>
        <begin position="17"/>
        <end position="36"/>
    </location>
</feature>
<keyword evidence="3" id="KW-1185">Reference proteome</keyword>